<comment type="caution">
    <text evidence="2">The sequence shown here is derived from an EMBL/GenBank/DDBJ whole genome shotgun (WGS) entry which is preliminary data.</text>
</comment>
<evidence type="ECO:0008006" key="4">
    <source>
        <dbReference type="Google" id="ProtNLM"/>
    </source>
</evidence>
<proteinExistence type="predicted"/>
<dbReference type="AlphaFoldDB" id="A0A4Q2KNU1"/>
<dbReference type="EMBL" id="SDPN01000069">
    <property type="protein sequence ID" value="RXZ67035.1"/>
    <property type="molecule type" value="Genomic_DNA"/>
</dbReference>
<feature type="compositionally biased region" description="Low complexity" evidence="1">
    <location>
        <begin position="197"/>
        <end position="217"/>
    </location>
</feature>
<sequence length="251" mass="24271">MDAAAPFAAVARGVGVDFAASPRAAAESADAARDAAVRFEGAGCFVSPSAAVVAAGFLGAGFDAPLRAAVDFAAVDFAAVDFAVDLAAADFAAVDLAVADFAAVDLAAAGFVAAGFTSWGCTSVCSRAACSSAAAFAAADFAAADLAAAGLAAADFAAADVAAGLAALDFAAADLAAGVLFVAPDRAGVDEVSAAASVGDSPVSGTPVPVPSAASSSWLERETEVTKPTYQDVSRSAHSCLVTRSAKLGIH</sequence>
<feature type="region of interest" description="Disordered" evidence="1">
    <location>
        <begin position="197"/>
        <end position="221"/>
    </location>
</feature>
<gene>
    <name evidence="2" type="ORF">ESP51_19550</name>
</gene>
<organism evidence="2 3">
    <name type="scientific">Agromyces albus</name>
    <dbReference type="NCBI Taxonomy" id="205332"/>
    <lineage>
        <taxon>Bacteria</taxon>
        <taxon>Bacillati</taxon>
        <taxon>Actinomycetota</taxon>
        <taxon>Actinomycetes</taxon>
        <taxon>Micrococcales</taxon>
        <taxon>Microbacteriaceae</taxon>
        <taxon>Agromyces</taxon>
    </lineage>
</organism>
<keyword evidence="3" id="KW-1185">Reference proteome</keyword>
<evidence type="ECO:0000313" key="3">
    <source>
        <dbReference type="Proteomes" id="UP000293865"/>
    </source>
</evidence>
<name>A0A4Q2KNU1_9MICO</name>
<evidence type="ECO:0000256" key="1">
    <source>
        <dbReference type="SAM" id="MobiDB-lite"/>
    </source>
</evidence>
<accession>A0A4Q2KNU1</accession>
<dbReference type="Proteomes" id="UP000293865">
    <property type="component" value="Unassembled WGS sequence"/>
</dbReference>
<evidence type="ECO:0000313" key="2">
    <source>
        <dbReference type="EMBL" id="RXZ67035.1"/>
    </source>
</evidence>
<reference evidence="2 3" key="1">
    <citation type="submission" date="2019-01" db="EMBL/GenBank/DDBJ databases">
        <title>Agromyces.</title>
        <authorList>
            <person name="Li J."/>
        </authorList>
    </citation>
    <scope>NUCLEOTIDE SEQUENCE [LARGE SCALE GENOMIC DNA]</scope>
    <source>
        <strain evidence="2 3">DSM 15934</strain>
    </source>
</reference>
<protein>
    <recommendedName>
        <fullName evidence="4">Pentapeptide repeat-containing protein</fullName>
    </recommendedName>
</protein>